<protein>
    <recommendedName>
        <fullName evidence="3">asparagine synthase (glutamine-hydrolyzing)</fullName>
        <ecNumber evidence="3">6.3.5.4</ecNumber>
    </recommendedName>
</protein>
<keyword evidence="8" id="KW-0061">Asparagine biosynthesis</keyword>
<evidence type="ECO:0000256" key="9">
    <source>
        <dbReference type="PIRSR" id="PIRSR001589-2"/>
    </source>
</evidence>
<dbReference type="SUPFAM" id="SSF56235">
    <property type="entry name" value="N-terminal nucleophile aminohydrolases (Ntn hydrolases)"/>
    <property type="match status" value="1"/>
</dbReference>
<dbReference type="CDD" id="cd01991">
    <property type="entry name" value="Asn_synthase_B_C"/>
    <property type="match status" value="1"/>
</dbReference>
<comment type="pathway">
    <text evidence="1">Amino-acid biosynthesis; L-asparagine biosynthesis; L-asparagine from L-aspartate (L-Gln route): step 1/1.</text>
</comment>
<dbReference type="InterPro" id="IPR001962">
    <property type="entry name" value="Asn_synthase"/>
</dbReference>
<evidence type="ECO:0000313" key="12">
    <source>
        <dbReference type="Proteomes" id="UP000094056"/>
    </source>
</evidence>
<comment type="similarity">
    <text evidence="2">Belongs to the asparagine synthetase family.</text>
</comment>
<dbReference type="InterPro" id="IPR033738">
    <property type="entry name" value="AsnB_N"/>
</dbReference>
<dbReference type="InterPro" id="IPR051786">
    <property type="entry name" value="ASN_synthetase/amidase"/>
</dbReference>
<evidence type="ECO:0000313" key="11">
    <source>
        <dbReference type="EMBL" id="ODS34589.1"/>
    </source>
</evidence>
<keyword evidence="8" id="KW-0028">Amino-acid biosynthesis</keyword>
<accession>A0A1E3XG58</accession>
<evidence type="ECO:0000259" key="10">
    <source>
        <dbReference type="PROSITE" id="PS51278"/>
    </source>
</evidence>
<keyword evidence="6 8" id="KW-0315">Glutamine amidotransferase</keyword>
<name>A0A1E3XG58_9BACT</name>
<keyword evidence="5 9" id="KW-0067">ATP-binding</keyword>
<dbReference type="PATRIC" id="fig|1872076.5.peg.358"/>
<feature type="active site" description="For GATase activity" evidence="8">
    <location>
        <position position="2"/>
    </location>
</feature>
<dbReference type="InterPro" id="IPR029055">
    <property type="entry name" value="Ntn_hydrolases_N"/>
</dbReference>
<dbReference type="AlphaFoldDB" id="A0A1E3XG58"/>
<dbReference type="Gene3D" id="3.60.20.10">
    <property type="entry name" value="Glutamine Phosphoribosylpyrophosphate, subunit 1, domain 1"/>
    <property type="match status" value="1"/>
</dbReference>
<dbReference type="PANTHER" id="PTHR43284">
    <property type="entry name" value="ASPARAGINE SYNTHETASE (GLUTAMINE-HYDROLYZING)"/>
    <property type="match status" value="1"/>
</dbReference>
<proteinExistence type="inferred from homology"/>
<organism evidence="11 12">
    <name type="scientific">Candidatus Scalindua rubra</name>
    <dbReference type="NCBI Taxonomy" id="1872076"/>
    <lineage>
        <taxon>Bacteria</taxon>
        <taxon>Pseudomonadati</taxon>
        <taxon>Planctomycetota</taxon>
        <taxon>Candidatus Brocadiia</taxon>
        <taxon>Candidatus Brocadiales</taxon>
        <taxon>Candidatus Scalinduaceae</taxon>
        <taxon>Candidatus Scalindua</taxon>
    </lineage>
</organism>
<dbReference type="EMBL" id="MAYW01000004">
    <property type="protein sequence ID" value="ODS34589.1"/>
    <property type="molecule type" value="Genomic_DNA"/>
</dbReference>
<dbReference type="InterPro" id="IPR006426">
    <property type="entry name" value="Asn_synth_AEB"/>
</dbReference>
<dbReference type="EC" id="6.3.5.4" evidence="3"/>
<dbReference type="GO" id="GO:0006529">
    <property type="term" value="P:asparagine biosynthetic process"/>
    <property type="evidence" value="ECO:0007669"/>
    <property type="project" value="UniProtKB-KW"/>
</dbReference>
<dbReference type="InterPro" id="IPR017932">
    <property type="entry name" value="GATase_2_dom"/>
</dbReference>
<dbReference type="GO" id="GO:0004066">
    <property type="term" value="F:asparagine synthase (glutamine-hydrolyzing) activity"/>
    <property type="evidence" value="ECO:0007669"/>
    <property type="project" value="UniProtKB-EC"/>
</dbReference>
<dbReference type="SUPFAM" id="SSF52402">
    <property type="entry name" value="Adenine nucleotide alpha hydrolases-like"/>
    <property type="match status" value="1"/>
</dbReference>
<evidence type="ECO:0000256" key="1">
    <source>
        <dbReference type="ARBA" id="ARBA00005187"/>
    </source>
</evidence>
<sequence length="642" mass="74941">MCGICGIINLNDQTVEYEHIDRMLSLMSHRGPDDRGIYIKENIGLGMNRLAVIDLSLNAHQPMSNETQSVWIIYNGEIYNYKILRKELMDKGYAFKSNSDTEVVLHAYEEWGHLSIEQLNGMFAFAIFDKKKKELFIARDRLGIKPLYYAHYSDFFCFASEIKAILCYPRIQKTIDIQALDQYFSYMVIPHPKTIYKDINILEPGHTLTISFDFVKKTKYWDLNEQYLKVVESWNRDNAEMTISRKKVEEYYIDEVIKRLKKSVKMRMISDVPLGIFLSGGVDSSLVLALMSELSTEPVKTFSVGFEDGDKNYNELEYCRIVAKKFKTEHYEFIQKSDVNNVLPESIKHFDEPFANPTAIPMYYISKLARENVTVALSGVGGDELFGGYPRHVALQLINYKGLVPRSIQKVSLYILKKLQQSPNPYSFSDRAKRFLSASNKEKGVVYEMWRTSFFSFLKNMLYTDELKSQLANDNAFIEYNFAETPGHTILDKALLTDLKTYLPTDLLTYCDRMSMATSLEMRVPFCDHEFVEFAMSIPSKYKIRRFQLKHLLKKVAFKYLPREVIYRRKQGFSVPVGYWIKNDLKPLINEFLSEDLIRKQGYFNLSAIEQILNDHDKGIANYSSQIWSLLVFQMWYKQYMN</sequence>
<dbReference type="PANTHER" id="PTHR43284:SF1">
    <property type="entry name" value="ASPARAGINE SYNTHETASE"/>
    <property type="match status" value="1"/>
</dbReference>
<feature type="binding site" evidence="9">
    <location>
        <position position="100"/>
    </location>
    <ligand>
        <name>L-glutamine</name>
        <dbReference type="ChEBI" id="CHEBI:58359"/>
    </ligand>
</feature>
<gene>
    <name evidence="11" type="ORF">SCARUB_00324</name>
</gene>
<evidence type="ECO:0000256" key="6">
    <source>
        <dbReference type="ARBA" id="ARBA00022962"/>
    </source>
</evidence>
<evidence type="ECO:0000256" key="3">
    <source>
        <dbReference type="ARBA" id="ARBA00012737"/>
    </source>
</evidence>
<dbReference type="InterPro" id="IPR014729">
    <property type="entry name" value="Rossmann-like_a/b/a_fold"/>
</dbReference>
<evidence type="ECO:0000256" key="4">
    <source>
        <dbReference type="ARBA" id="ARBA00022741"/>
    </source>
</evidence>
<comment type="catalytic activity">
    <reaction evidence="7">
        <text>L-aspartate + L-glutamine + ATP + H2O = L-asparagine + L-glutamate + AMP + diphosphate + H(+)</text>
        <dbReference type="Rhea" id="RHEA:12228"/>
        <dbReference type="ChEBI" id="CHEBI:15377"/>
        <dbReference type="ChEBI" id="CHEBI:15378"/>
        <dbReference type="ChEBI" id="CHEBI:29985"/>
        <dbReference type="ChEBI" id="CHEBI:29991"/>
        <dbReference type="ChEBI" id="CHEBI:30616"/>
        <dbReference type="ChEBI" id="CHEBI:33019"/>
        <dbReference type="ChEBI" id="CHEBI:58048"/>
        <dbReference type="ChEBI" id="CHEBI:58359"/>
        <dbReference type="ChEBI" id="CHEBI:456215"/>
        <dbReference type="EC" id="6.3.5.4"/>
    </reaction>
</comment>
<evidence type="ECO:0000256" key="7">
    <source>
        <dbReference type="ARBA" id="ARBA00048741"/>
    </source>
</evidence>
<dbReference type="PROSITE" id="PS51278">
    <property type="entry name" value="GATASE_TYPE_2"/>
    <property type="match status" value="1"/>
</dbReference>
<dbReference type="Pfam" id="PF13537">
    <property type="entry name" value="GATase_7"/>
    <property type="match status" value="1"/>
</dbReference>
<evidence type="ECO:0000256" key="5">
    <source>
        <dbReference type="ARBA" id="ARBA00022840"/>
    </source>
</evidence>
<dbReference type="Gene3D" id="3.40.50.620">
    <property type="entry name" value="HUPs"/>
    <property type="match status" value="1"/>
</dbReference>
<reference evidence="11 12" key="1">
    <citation type="submission" date="2016-07" db="EMBL/GenBank/DDBJ databases">
        <title>Draft genome of Scalindua rubra, obtained from a brine-seawater interface in the Red Sea, sheds light on salt adaptation in anammox bacteria.</title>
        <authorList>
            <person name="Speth D.R."/>
            <person name="Lagkouvardos I."/>
            <person name="Wang Y."/>
            <person name="Qian P.-Y."/>
            <person name="Dutilh B.E."/>
            <person name="Jetten M.S."/>
        </authorList>
    </citation>
    <scope>NUCLEOTIDE SEQUENCE [LARGE SCALE GENOMIC DNA]</scope>
    <source>
        <strain evidence="11">BSI-1</strain>
    </source>
</reference>
<dbReference type="GO" id="GO:0005524">
    <property type="term" value="F:ATP binding"/>
    <property type="evidence" value="ECO:0007669"/>
    <property type="project" value="UniProtKB-KW"/>
</dbReference>
<dbReference type="CDD" id="cd00712">
    <property type="entry name" value="AsnB"/>
    <property type="match status" value="1"/>
</dbReference>
<feature type="domain" description="Glutamine amidotransferase type-2" evidence="10">
    <location>
        <begin position="2"/>
        <end position="213"/>
    </location>
</feature>
<dbReference type="NCBIfam" id="TIGR01536">
    <property type="entry name" value="asn_synth_AEB"/>
    <property type="match status" value="1"/>
</dbReference>
<dbReference type="PIRSF" id="PIRSF001589">
    <property type="entry name" value="Asn_synthetase_glu-h"/>
    <property type="match status" value="1"/>
</dbReference>
<evidence type="ECO:0000256" key="8">
    <source>
        <dbReference type="PIRSR" id="PIRSR001589-1"/>
    </source>
</evidence>
<feature type="binding site" evidence="9">
    <location>
        <position position="304"/>
    </location>
    <ligand>
        <name>ATP</name>
        <dbReference type="ChEBI" id="CHEBI:30616"/>
    </ligand>
</feature>
<dbReference type="Proteomes" id="UP000094056">
    <property type="component" value="Unassembled WGS sequence"/>
</dbReference>
<feature type="binding site" evidence="9">
    <location>
        <begin position="378"/>
        <end position="379"/>
    </location>
    <ligand>
        <name>ATP</name>
        <dbReference type="ChEBI" id="CHEBI:30616"/>
    </ligand>
</feature>
<dbReference type="Pfam" id="PF00733">
    <property type="entry name" value="Asn_synthase"/>
    <property type="match status" value="1"/>
</dbReference>
<dbReference type="GO" id="GO:0005829">
    <property type="term" value="C:cytosol"/>
    <property type="evidence" value="ECO:0007669"/>
    <property type="project" value="TreeGrafter"/>
</dbReference>
<evidence type="ECO:0000256" key="2">
    <source>
        <dbReference type="ARBA" id="ARBA00005752"/>
    </source>
</evidence>
<keyword evidence="4 9" id="KW-0547">Nucleotide-binding</keyword>
<comment type="caution">
    <text evidence="11">The sequence shown here is derived from an EMBL/GenBank/DDBJ whole genome shotgun (WGS) entry which is preliminary data.</text>
</comment>